<protein>
    <submittedName>
        <fullName evidence="4">DEBR0S4_00980g1_1</fullName>
    </submittedName>
</protein>
<gene>
    <name evidence="4" type="ORF">DEBR0S4_00980G</name>
</gene>
<reference evidence="4 5" key="1">
    <citation type="submission" date="2019-07" db="EMBL/GenBank/DDBJ databases">
        <authorList>
            <person name="Friedrich A."/>
            <person name="Schacherer J."/>
        </authorList>
    </citation>
    <scope>NUCLEOTIDE SEQUENCE [LARGE SCALE GENOMIC DNA]</scope>
</reference>
<keyword evidence="1" id="KW-0143">Chaperone</keyword>
<proteinExistence type="predicted"/>
<dbReference type="GO" id="GO:0051082">
    <property type="term" value="F:unfolded protein binding"/>
    <property type="evidence" value="ECO:0007669"/>
    <property type="project" value="TreeGrafter"/>
</dbReference>
<evidence type="ECO:0000313" key="4">
    <source>
        <dbReference type="EMBL" id="VUG18732.1"/>
    </source>
</evidence>
<dbReference type="GO" id="GO:0042026">
    <property type="term" value="P:protein refolding"/>
    <property type="evidence" value="ECO:0007669"/>
    <property type="project" value="TreeGrafter"/>
</dbReference>
<feature type="compositionally biased region" description="Basic and acidic residues" evidence="2">
    <location>
        <begin position="212"/>
        <end position="270"/>
    </location>
</feature>
<dbReference type="InterPro" id="IPR036869">
    <property type="entry name" value="J_dom_sf"/>
</dbReference>
<feature type="compositionally biased region" description="Polar residues" evidence="2">
    <location>
        <begin position="405"/>
        <end position="417"/>
    </location>
</feature>
<feature type="region of interest" description="Disordered" evidence="2">
    <location>
        <begin position="199"/>
        <end position="552"/>
    </location>
</feature>
<dbReference type="Proteomes" id="UP000478008">
    <property type="component" value="Unassembled WGS sequence"/>
</dbReference>
<accession>A0A7D9D1L6</accession>
<evidence type="ECO:0000259" key="3">
    <source>
        <dbReference type="PROSITE" id="PS50076"/>
    </source>
</evidence>
<feature type="region of interest" description="Disordered" evidence="2">
    <location>
        <begin position="129"/>
        <end position="150"/>
    </location>
</feature>
<feature type="compositionally biased region" description="Basic and acidic residues" evidence="2">
    <location>
        <begin position="486"/>
        <end position="512"/>
    </location>
</feature>
<feature type="compositionally biased region" description="Basic and acidic residues" evidence="2">
    <location>
        <begin position="540"/>
        <end position="552"/>
    </location>
</feature>
<keyword evidence="5" id="KW-1185">Reference proteome</keyword>
<dbReference type="Pfam" id="PF00226">
    <property type="entry name" value="DnaJ"/>
    <property type="match status" value="1"/>
</dbReference>
<dbReference type="CDD" id="cd06257">
    <property type="entry name" value="DnaJ"/>
    <property type="match status" value="1"/>
</dbReference>
<dbReference type="GO" id="GO:0005737">
    <property type="term" value="C:cytoplasm"/>
    <property type="evidence" value="ECO:0007669"/>
    <property type="project" value="TreeGrafter"/>
</dbReference>
<evidence type="ECO:0000256" key="2">
    <source>
        <dbReference type="SAM" id="MobiDB-lite"/>
    </source>
</evidence>
<dbReference type="PANTHER" id="PTHR43096">
    <property type="entry name" value="DNAJ HOMOLOG 1, MITOCHONDRIAL-RELATED"/>
    <property type="match status" value="1"/>
</dbReference>
<dbReference type="PROSITE" id="PS50076">
    <property type="entry name" value="DNAJ_2"/>
    <property type="match status" value="1"/>
</dbReference>
<sequence length="760" mass="87637">MSSSVLTDHYKVLGVSPNASSGEIKKAFRKLALKYHPDKNKTKEAEERFKEINDSYRVLSNPGEKAKYDSLRPYSAFGNMGTRYPTSNGYSSYSAYSNGYGAGYNPAGDEYAKTAGRQYERARKQYEEFKNRQREQQKAREEAERVRQAKMEKDAWERVFNERRRRQNSRYGVFTGDDWDSFGNRFHYSFFDDFMNPMGRSRQKRAPNSEQWQHDAKENERKAKEESERRENEKRRQQALDEKLKRMKEQREKEQENPKPDLHSTNDHNWSKSHTSYSFKAHEKTYMGHAPDIKVEHKAQEEASQGKTKIKVEVNSSDGKQSRQEDVYENSSASTENNRHYDEDHTEDKRASGEDNESEEPDIGDSESEIDEDLGASGVDDMDENEEDEQTQETENPFVAPPFDMQNSRADLNNGTETDPIVLDGGSEDDPIVLEESTTETSGERSKEVTDDDETGKQTRSPSPSKRRKNMYNILNRNKPRLWHNPHTDNEYFGNGKEKEEANSEDGPRDFPGRSTSPKRRHLNEVKTPKPGNVPFSFTADKHLKKQADERKQSPFKFDVRNVPPFTETNGNFNMSSLGKELDEEMKKPGKRRRVNSGNRIVENMNDGMNDEREYVDGQPKLKKKATVNLDSAEIPIHEPVNGSLPRRQPAPPLSSKDLGFDQPVLREIDLLRPKIPVDGMWESKQQTLNYITRVENFNAAVCAYFAKRAQLNQTYMGRIISEPQSMQAYLRGLEVDNELRKGWGYVAECCMSVCKQVLK</sequence>
<dbReference type="Gene3D" id="1.10.287.110">
    <property type="entry name" value="DnaJ domain"/>
    <property type="match status" value="1"/>
</dbReference>
<dbReference type="PRINTS" id="PR00625">
    <property type="entry name" value="JDOMAIN"/>
</dbReference>
<feature type="compositionally biased region" description="Basic and acidic residues" evidence="2">
    <location>
        <begin position="280"/>
        <end position="301"/>
    </location>
</feature>
<evidence type="ECO:0000256" key="1">
    <source>
        <dbReference type="ARBA" id="ARBA00023186"/>
    </source>
</evidence>
<organism evidence="4 5">
    <name type="scientific">Dekkera bruxellensis</name>
    <name type="common">Brettanomyces custersii</name>
    <dbReference type="NCBI Taxonomy" id="5007"/>
    <lineage>
        <taxon>Eukaryota</taxon>
        <taxon>Fungi</taxon>
        <taxon>Dikarya</taxon>
        <taxon>Ascomycota</taxon>
        <taxon>Saccharomycotina</taxon>
        <taxon>Pichiomycetes</taxon>
        <taxon>Pichiales</taxon>
        <taxon>Pichiaceae</taxon>
        <taxon>Brettanomyces</taxon>
    </lineage>
</organism>
<name>A0A7D9D1L6_DEKBR</name>
<dbReference type="SUPFAM" id="SSF46565">
    <property type="entry name" value="Chaperone J-domain"/>
    <property type="match status" value="1"/>
</dbReference>
<dbReference type="AlphaFoldDB" id="A0A7D9D1L6"/>
<feature type="region of interest" description="Disordered" evidence="2">
    <location>
        <begin position="638"/>
        <end position="659"/>
    </location>
</feature>
<feature type="compositionally biased region" description="Basic and acidic residues" evidence="2">
    <location>
        <begin position="337"/>
        <end position="353"/>
    </location>
</feature>
<feature type="domain" description="J" evidence="3">
    <location>
        <begin position="8"/>
        <end position="72"/>
    </location>
</feature>
<dbReference type="PANTHER" id="PTHR43096:SF52">
    <property type="entry name" value="DNAJ HOMOLOG 1, MITOCHONDRIAL-RELATED"/>
    <property type="match status" value="1"/>
</dbReference>
<dbReference type="SMART" id="SM00271">
    <property type="entry name" value="DnaJ"/>
    <property type="match status" value="1"/>
</dbReference>
<evidence type="ECO:0000313" key="5">
    <source>
        <dbReference type="Proteomes" id="UP000478008"/>
    </source>
</evidence>
<feature type="compositionally biased region" description="Acidic residues" evidence="2">
    <location>
        <begin position="354"/>
        <end position="392"/>
    </location>
</feature>
<dbReference type="EMBL" id="CABFWN010000004">
    <property type="protein sequence ID" value="VUG18732.1"/>
    <property type="molecule type" value="Genomic_DNA"/>
</dbReference>
<dbReference type="InterPro" id="IPR001623">
    <property type="entry name" value="DnaJ_domain"/>
</dbReference>